<organism evidence="2 3">
    <name type="scientific">Latimeria chalumnae</name>
    <name type="common">Coelacanth</name>
    <dbReference type="NCBI Taxonomy" id="7897"/>
    <lineage>
        <taxon>Eukaryota</taxon>
        <taxon>Metazoa</taxon>
        <taxon>Chordata</taxon>
        <taxon>Craniata</taxon>
        <taxon>Vertebrata</taxon>
        <taxon>Euteleostomi</taxon>
        <taxon>Coelacanthiformes</taxon>
        <taxon>Coelacanthidae</taxon>
        <taxon>Latimeria</taxon>
    </lineage>
</organism>
<dbReference type="STRING" id="7897.ENSLACP00000014527"/>
<evidence type="ECO:0000313" key="2">
    <source>
        <dbReference type="Ensembl" id="ENSLACP00000014527.1"/>
    </source>
</evidence>
<keyword evidence="3" id="KW-1185">Reference proteome</keyword>
<dbReference type="HOGENOM" id="CLU_000680_32_1_1"/>
<evidence type="ECO:0000313" key="3">
    <source>
        <dbReference type="Proteomes" id="UP000008672"/>
    </source>
</evidence>
<dbReference type="Proteomes" id="UP000008672">
    <property type="component" value="Unassembled WGS sequence"/>
</dbReference>
<protein>
    <recommendedName>
        <fullName evidence="1">Reverse transcriptase domain-containing protein</fullName>
    </recommendedName>
</protein>
<dbReference type="AlphaFoldDB" id="H3AY06"/>
<dbReference type="PANTHER" id="PTHR47027:SF20">
    <property type="entry name" value="REVERSE TRANSCRIPTASE-LIKE PROTEIN WITH RNA-DIRECTED DNA POLYMERASE DOMAIN"/>
    <property type="match status" value="1"/>
</dbReference>
<dbReference type="OMA" id="CEMFHAI"/>
<dbReference type="Ensembl" id="ENSLACT00000014627.1">
    <property type="protein sequence ID" value="ENSLACP00000014527.1"/>
    <property type="gene ID" value="ENSLACG00000012785.1"/>
</dbReference>
<accession>H3AY06</accession>
<sequence length="247" mass="28108">DDIGGVSLCGKILNNLRFADDIDLVATSKTDLQRLTDKVYLESRKFGLQINTKTTKVMSFDVHITVGGDAVEQVEKFVYLGGLVSENGSCEEDIKRIGLASAAFGRLSRIWMAKDILVKTKVRVYEVMVIPILLYGSECWSMRKVDEQKILTAEMSWLRGILGVSRIQRIKNNIIRTLLGQETTLIQKIQERRLQWFGHVSRMETARIPFMALHTEVHGTRSQGRPRKHWIDNVKSDLSQEGVQMTE</sequence>
<name>H3AY06_LATCH</name>
<feature type="domain" description="Reverse transcriptase" evidence="1">
    <location>
        <begin position="1"/>
        <end position="84"/>
    </location>
</feature>
<dbReference type="GeneTree" id="ENSGT00940000162286"/>
<reference evidence="3" key="1">
    <citation type="submission" date="2011-08" db="EMBL/GenBank/DDBJ databases">
        <title>The draft genome of Latimeria chalumnae.</title>
        <authorList>
            <person name="Di Palma F."/>
            <person name="Alfoldi J."/>
            <person name="Johnson J."/>
            <person name="Berlin A."/>
            <person name="Gnerre S."/>
            <person name="Jaffe D."/>
            <person name="MacCallum I."/>
            <person name="Young S."/>
            <person name="Walker B.J."/>
            <person name="Lander E."/>
            <person name="Lindblad-Toh K."/>
        </authorList>
    </citation>
    <scope>NUCLEOTIDE SEQUENCE [LARGE SCALE GENOMIC DNA]</scope>
    <source>
        <strain evidence="3">Wild caught</strain>
    </source>
</reference>
<proteinExistence type="predicted"/>
<dbReference type="PROSITE" id="PS50878">
    <property type="entry name" value="RT_POL"/>
    <property type="match status" value="1"/>
</dbReference>
<dbReference type="InParanoid" id="H3AY06"/>
<reference evidence="2" key="2">
    <citation type="submission" date="2025-08" db="UniProtKB">
        <authorList>
            <consortium name="Ensembl"/>
        </authorList>
    </citation>
    <scope>IDENTIFICATION</scope>
</reference>
<evidence type="ECO:0000259" key="1">
    <source>
        <dbReference type="PROSITE" id="PS50878"/>
    </source>
</evidence>
<dbReference type="PANTHER" id="PTHR47027">
    <property type="entry name" value="REVERSE TRANSCRIPTASE DOMAIN-CONTAINING PROTEIN"/>
    <property type="match status" value="1"/>
</dbReference>
<dbReference type="eggNOG" id="KOG1075">
    <property type="taxonomic scope" value="Eukaryota"/>
</dbReference>
<reference evidence="2" key="3">
    <citation type="submission" date="2025-09" db="UniProtKB">
        <authorList>
            <consortium name="Ensembl"/>
        </authorList>
    </citation>
    <scope>IDENTIFICATION</scope>
</reference>
<dbReference type="InterPro" id="IPR000477">
    <property type="entry name" value="RT_dom"/>
</dbReference>
<dbReference type="EMBL" id="AFYH01053121">
    <property type="status" value="NOT_ANNOTATED_CDS"/>
    <property type="molecule type" value="Genomic_DNA"/>
</dbReference>